<protein>
    <submittedName>
        <fullName evidence="3">Uncharacterized protein</fullName>
    </submittedName>
</protein>
<evidence type="ECO:0000256" key="2">
    <source>
        <dbReference type="SAM" id="MobiDB-lite"/>
    </source>
</evidence>
<dbReference type="Pfam" id="PF10262">
    <property type="entry name" value="Rdx"/>
    <property type="match status" value="1"/>
</dbReference>
<feature type="region of interest" description="Disordered" evidence="2">
    <location>
        <begin position="90"/>
        <end position="130"/>
    </location>
</feature>
<dbReference type="InterPro" id="IPR036249">
    <property type="entry name" value="Thioredoxin-like_sf"/>
</dbReference>
<evidence type="ECO:0000313" key="4">
    <source>
        <dbReference type="Proteomes" id="UP000398389"/>
    </source>
</evidence>
<sequence length="130" mass="14726">MVYAYPRVSIEFCTQCKWNLRAAWYMQELLSTFGNGLGEVALLPSSAGTFIVTIIPEQDATPIVLWNRKDKGGFPDSKELKQLVRDVIQPNRDLGHVDKHNKNEKKTPTQEPHIESKADQEDDDACPNIN</sequence>
<keyword evidence="4" id="KW-1185">Reference proteome</keyword>
<proteinExistence type="predicted"/>
<feature type="compositionally biased region" description="Acidic residues" evidence="2">
    <location>
        <begin position="120"/>
        <end position="130"/>
    </location>
</feature>
<gene>
    <name evidence="3" type="ORF">SAPINGB_P003981</name>
</gene>
<dbReference type="Gene3D" id="3.40.30.10">
    <property type="entry name" value="Glutaredoxin"/>
    <property type="match status" value="1"/>
</dbReference>
<evidence type="ECO:0000256" key="1">
    <source>
        <dbReference type="ARBA" id="ARBA00023284"/>
    </source>
</evidence>
<dbReference type="OrthoDB" id="60822at2759"/>
<organism evidence="3 4">
    <name type="scientific">Magnusiomyces paraingens</name>
    <dbReference type="NCBI Taxonomy" id="2606893"/>
    <lineage>
        <taxon>Eukaryota</taxon>
        <taxon>Fungi</taxon>
        <taxon>Dikarya</taxon>
        <taxon>Ascomycota</taxon>
        <taxon>Saccharomycotina</taxon>
        <taxon>Dipodascomycetes</taxon>
        <taxon>Dipodascales</taxon>
        <taxon>Dipodascaceae</taxon>
        <taxon>Magnusiomyces</taxon>
    </lineage>
</organism>
<reference evidence="3 4" key="1">
    <citation type="submission" date="2019-09" db="EMBL/GenBank/DDBJ databases">
        <authorList>
            <person name="Brejova B."/>
        </authorList>
    </citation>
    <scope>NUCLEOTIDE SEQUENCE [LARGE SCALE GENOMIC DNA]</scope>
</reference>
<dbReference type="RefSeq" id="XP_031854587.1">
    <property type="nucleotide sequence ID" value="XM_031998696.1"/>
</dbReference>
<evidence type="ECO:0000313" key="3">
    <source>
        <dbReference type="EMBL" id="VVT54249.1"/>
    </source>
</evidence>
<keyword evidence="1" id="KW-0676">Redox-active center</keyword>
<dbReference type="EMBL" id="CABVLU010000003">
    <property type="protein sequence ID" value="VVT54249.1"/>
    <property type="molecule type" value="Genomic_DNA"/>
</dbReference>
<dbReference type="InterPro" id="IPR011893">
    <property type="entry name" value="Selenoprotein_Rdx-typ"/>
</dbReference>
<accession>A0A5E8BUD6</accession>
<dbReference type="SUPFAM" id="SSF52833">
    <property type="entry name" value="Thioredoxin-like"/>
    <property type="match status" value="1"/>
</dbReference>
<dbReference type="Proteomes" id="UP000398389">
    <property type="component" value="Unassembled WGS sequence"/>
</dbReference>
<dbReference type="AlphaFoldDB" id="A0A5E8BUD6"/>
<dbReference type="PANTHER" id="PTHR36417:SF2">
    <property type="entry name" value="SELENOPROTEIN DOMAIN PROTEIN (AFU_ORTHOLOGUE AFUA_1G05220)"/>
    <property type="match status" value="1"/>
</dbReference>
<dbReference type="NCBIfam" id="TIGR02174">
    <property type="entry name" value="CXXU_selWTH"/>
    <property type="match status" value="1"/>
</dbReference>
<dbReference type="PANTHER" id="PTHR36417">
    <property type="entry name" value="SELENOPROTEIN DOMAIN PROTEIN (AFU_ORTHOLOGUE AFUA_1G05220)"/>
    <property type="match status" value="1"/>
</dbReference>
<dbReference type="GeneID" id="43582796"/>
<feature type="compositionally biased region" description="Basic and acidic residues" evidence="2">
    <location>
        <begin position="93"/>
        <end position="119"/>
    </location>
</feature>
<name>A0A5E8BUD6_9ASCO</name>